<dbReference type="EMBL" id="CP097289">
    <property type="protein sequence ID" value="UQT55347.1"/>
    <property type="molecule type" value="Genomic_DNA"/>
</dbReference>
<name>A0ABY4PQF0_9ACTN</name>
<dbReference type="SUPFAM" id="SSF103473">
    <property type="entry name" value="MFS general substrate transporter"/>
    <property type="match status" value="1"/>
</dbReference>
<sequence>MLLKPAFGSLPNRIGGKPVLLGGLSSFAAASALSPSASALVARLNPAAKRGRAFSSYGFYKSIGYTLGGILVLQAHAAAAEGMCVRPLGADRQWAWECPGGDRRGRPGPDRSS</sequence>
<protein>
    <recommendedName>
        <fullName evidence="3">MFS transporter</fullName>
    </recommendedName>
</protein>
<dbReference type="Gene3D" id="1.20.1250.20">
    <property type="entry name" value="MFS general substrate transporter like domains"/>
    <property type="match status" value="1"/>
</dbReference>
<evidence type="ECO:0000313" key="1">
    <source>
        <dbReference type="EMBL" id="UQT55347.1"/>
    </source>
</evidence>
<gene>
    <name evidence="1" type="ORF">M4V62_09685</name>
</gene>
<reference evidence="1 2" key="1">
    <citation type="submission" date="2022-05" db="EMBL/GenBank/DDBJ databases">
        <authorList>
            <person name="Zhou X."/>
            <person name="Li K."/>
            <person name="Man Y."/>
        </authorList>
    </citation>
    <scope>NUCLEOTIDE SEQUENCE [LARGE SCALE GENOMIC DNA]</scope>
    <source>
        <strain evidence="1 2">MS405</strain>
    </source>
</reference>
<evidence type="ECO:0008006" key="3">
    <source>
        <dbReference type="Google" id="ProtNLM"/>
    </source>
</evidence>
<proteinExistence type="predicted"/>
<dbReference type="InterPro" id="IPR036259">
    <property type="entry name" value="MFS_trans_sf"/>
</dbReference>
<evidence type="ECO:0000313" key="2">
    <source>
        <dbReference type="Proteomes" id="UP000829992"/>
    </source>
</evidence>
<keyword evidence="2" id="KW-1185">Reference proteome</keyword>
<dbReference type="Proteomes" id="UP000829992">
    <property type="component" value="Chromosome"/>
</dbReference>
<accession>A0ABY4PQF0</accession>
<organism evidence="1 2">
    <name type="scientific">Streptomyces durmitorensis</name>
    <dbReference type="NCBI Taxonomy" id="319947"/>
    <lineage>
        <taxon>Bacteria</taxon>
        <taxon>Bacillati</taxon>
        <taxon>Actinomycetota</taxon>
        <taxon>Actinomycetes</taxon>
        <taxon>Kitasatosporales</taxon>
        <taxon>Streptomycetaceae</taxon>
        <taxon>Streptomyces</taxon>
    </lineage>
</organism>